<dbReference type="EC" id="1.18.1.2" evidence="1"/>
<gene>
    <name evidence="1" type="primary">fprB_6</name>
    <name evidence="1" type="ORF">D7316_04844</name>
</gene>
<dbReference type="AlphaFoldDB" id="A0A3G8JT36"/>
<dbReference type="Gene3D" id="3.40.50.720">
    <property type="entry name" value="NAD(P)-binding Rossmann-like Domain"/>
    <property type="match status" value="1"/>
</dbReference>
<dbReference type="EMBL" id="CP033972">
    <property type="protein sequence ID" value="AZG48227.1"/>
    <property type="molecule type" value="Genomic_DNA"/>
</dbReference>
<sequence length="86" mass="9185">MNRICGQETAEAVLRDYVDGALTAPATSRDDVGAIVTDRGARRIDLDGWKAIDAAEKTAGKSAGRRRVKFVSITEFEAAAGMESVQ</sequence>
<keyword evidence="1" id="KW-0560">Oxidoreductase</keyword>
<evidence type="ECO:0000313" key="1">
    <source>
        <dbReference type="EMBL" id="AZG48227.1"/>
    </source>
</evidence>
<dbReference type="Proteomes" id="UP000271469">
    <property type="component" value="Chromosome"/>
</dbReference>
<name>A0A3G8JT36_9ACTN</name>
<protein>
    <submittedName>
        <fullName evidence="1">Putative ferredoxin/ferredoxin--NADP reductase</fullName>
        <ecNumber evidence="1">1.18.1.2</ecNumber>
    </submittedName>
</protein>
<evidence type="ECO:0000313" key="2">
    <source>
        <dbReference type="Proteomes" id="UP000271469"/>
    </source>
</evidence>
<dbReference type="GO" id="GO:0004324">
    <property type="term" value="F:ferredoxin-NADP+ reductase activity"/>
    <property type="evidence" value="ECO:0007669"/>
    <property type="project" value="UniProtKB-EC"/>
</dbReference>
<dbReference type="KEGG" id="gom:D7316_04844"/>
<proteinExistence type="predicted"/>
<reference evidence="1 2" key="1">
    <citation type="submission" date="2018-11" db="EMBL/GenBank/DDBJ databases">
        <title>Gordonia insulae sp. nov., isolated from an island soil.</title>
        <authorList>
            <person name="Kim Y.S."/>
            <person name="Kim S.B."/>
        </authorList>
    </citation>
    <scope>NUCLEOTIDE SEQUENCE [LARGE SCALE GENOMIC DNA]</scope>
    <source>
        <strain evidence="1 2">MMS17-SY073</strain>
    </source>
</reference>
<keyword evidence="2" id="KW-1185">Reference proteome</keyword>
<organism evidence="1 2">
    <name type="scientific">Gordonia insulae</name>
    <dbReference type="NCBI Taxonomy" id="2420509"/>
    <lineage>
        <taxon>Bacteria</taxon>
        <taxon>Bacillati</taxon>
        <taxon>Actinomycetota</taxon>
        <taxon>Actinomycetes</taxon>
        <taxon>Mycobacteriales</taxon>
        <taxon>Gordoniaceae</taxon>
        <taxon>Gordonia</taxon>
    </lineage>
</organism>
<accession>A0A3G8JT36</accession>